<organism evidence="2 3">
    <name type="scientific">Spirochaeta isovalerica</name>
    <dbReference type="NCBI Taxonomy" id="150"/>
    <lineage>
        <taxon>Bacteria</taxon>
        <taxon>Pseudomonadati</taxon>
        <taxon>Spirochaetota</taxon>
        <taxon>Spirochaetia</taxon>
        <taxon>Spirochaetales</taxon>
        <taxon>Spirochaetaceae</taxon>
        <taxon>Spirochaeta</taxon>
    </lineage>
</organism>
<keyword evidence="1" id="KW-1133">Transmembrane helix</keyword>
<dbReference type="AlphaFoldDB" id="A0A841R6C4"/>
<keyword evidence="1" id="KW-0812">Transmembrane</keyword>
<dbReference type="RefSeq" id="WP_184744584.1">
    <property type="nucleotide sequence ID" value="NZ_JACHGJ010000002.1"/>
</dbReference>
<evidence type="ECO:0000256" key="1">
    <source>
        <dbReference type="SAM" id="Phobius"/>
    </source>
</evidence>
<feature type="transmembrane region" description="Helical" evidence="1">
    <location>
        <begin position="84"/>
        <end position="102"/>
    </location>
</feature>
<name>A0A841R6C4_9SPIO</name>
<sequence length="145" mass="16166">MVILSVVLLAFSFIETLNIILLYKMPGSRMGNAVGVFKAYEKTRQDPEIRQFVDYLINWVAGTKLIFVVLLIGIVITGPAETKVFSVIALIFSISTFFTQLYPKLKKMDKEEGIDPAGYSRTLAKMIAGFIAIFAIALAVYFVTK</sequence>
<dbReference type="Proteomes" id="UP000587760">
    <property type="component" value="Unassembled WGS sequence"/>
</dbReference>
<evidence type="ECO:0000313" key="3">
    <source>
        <dbReference type="Proteomes" id="UP000587760"/>
    </source>
</evidence>
<reference evidence="2 3" key="1">
    <citation type="submission" date="2020-08" db="EMBL/GenBank/DDBJ databases">
        <title>Genomic Encyclopedia of Type Strains, Phase IV (KMG-IV): sequencing the most valuable type-strain genomes for metagenomic binning, comparative biology and taxonomic classification.</title>
        <authorList>
            <person name="Goeker M."/>
        </authorList>
    </citation>
    <scope>NUCLEOTIDE SEQUENCE [LARGE SCALE GENOMIC DNA]</scope>
    <source>
        <strain evidence="2 3">DSM 2461</strain>
    </source>
</reference>
<keyword evidence="3" id="KW-1185">Reference proteome</keyword>
<keyword evidence="1" id="KW-0472">Membrane</keyword>
<gene>
    <name evidence="2" type="ORF">HNR50_001044</name>
</gene>
<evidence type="ECO:0000313" key="2">
    <source>
        <dbReference type="EMBL" id="MBB6479386.1"/>
    </source>
</evidence>
<feature type="transmembrane region" description="Helical" evidence="1">
    <location>
        <begin position="6"/>
        <end position="23"/>
    </location>
</feature>
<comment type="caution">
    <text evidence="2">The sequence shown here is derived from an EMBL/GenBank/DDBJ whole genome shotgun (WGS) entry which is preliminary data.</text>
</comment>
<feature type="transmembrane region" description="Helical" evidence="1">
    <location>
        <begin position="52"/>
        <end position="78"/>
    </location>
</feature>
<dbReference type="EMBL" id="JACHGJ010000002">
    <property type="protein sequence ID" value="MBB6479386.1"/>
    <property type="molecule type" value="Genomic_DNA"/>
</dbReference>
<feature type="transmembrane region" description="Helical" evidence="1">
    <location>
        <begin position="123"/>
        <end position="143"/>
    </location>
</feature>
<protein>
    <submittedName>
        <fullName evidence="2">Uncharacterized protein</fullName>
    </submittedName>
</protein>
<proteinExistence type="predicted"/>
<accession>A0A841R6C4</accession>